<accession>A0A917KSP7</accession>
<dbReference type="Proteomes" id="UP000625682">
    <property type="component" value="Unassembled WGS sequence"/>
</dbReference>
<name>A0A917KSP7_9ACTN</name>
<gene>
    <name evidence="1" type="ORF">GCM10012282_22210</name>
</gene>
<dbReference type="AlphaFoldDB" id="A0A917KSP7"/>
<organism evidence="1 2">
    <name type="scientific">Streptomyces lacrimifluminis</name>
    <dbReference type="NCBI Taxonomy" id="1500077"/>
    <lineage>
        <taxon>Bacteria</taxon>
        <taxon>Bacillati</taxon>
        <taxon>Actinomycetota</taxon>
        <taxon>Actinomycetes</taxon>
        <taxon>Kitasatosporales</taxon>
        <taxon>Streptomycetaceae</taxon>
        <taxon>Streptomyces</taxon>
    </lineage>
</organism>
<proteinExistence type="predicted"/>
<reference evidence="1" key="2">
    <citation type="submission" date="2020-09" db="EMBL/GenBank/DDBJ databases">
        <authorList>
            <person name="Sun Q."/>
            <person name="Zhou Y."/>
        </authorList>
    </citation>
    <scope>NUCLEOTIDE SEQUENCE</scope>
    <source>
        <strain evidence="1">CGMCC 4.7272</strain>
    </source>
</reference>
<sequence length="120" mass="13207">MVTHSKEFYVRTTVIVPMIEGNNGGWMACPELPDVLGEDTVRSCGDLRLIVETQGGVVAHLLRAIAQYTGFRLLVRDRRTGALAGSVEWVRNDAGVWVQWDEPVTACAYGQHRPTVLLAA</sequence>
<evidence type="ECO:0000313" key="2">
    <source>
        <dbReference type="Proteomes" id="UP000625682"/>
    </source>
</evidence>
<comment type="caution">
    <text evidence="1">The sequence shown here is derived from an EMBL/GenBank/DDBJ whole genome shotgun (WGS) entry which is preliminary data.</text>
</comment>
<protein>
    <submittedName>
        <fullName evidence="1">Uncharacterized protein</fullName>
    </submittedName>
</protein>
<reference evidence="1" key="1">
    <citation type="journal article" date="2014" name="Int. J. Syst. Evol. Microbiol.">
        <title>Complete genome sequence of Corynebacterium casei LMG S-19264T (=DSM 44701T), isolated from a smear-ripened cheese.</title>
        <authorList>
            <consortium name="US DOE Joint Genome Institute (JGI-PGF)"/>
            <person name="Walter F."/>
            <person name="Albersmeier A."/>
            <person name="Kalinowski J."/>
            <person name="Ruckert C."/>
        </authorList>
    </citation>
    <scope>NUCLEOTIDE SEQUENCE</scope>
    <source>
        <strain evidence="1">CGMCC 4.7272</strain>
    </source>
</reference>
<dbReference type="EMBL" id="BMMU01000005">
    <property type="protein sequence ID" value="GGJ25157.1"/>
    <property type="molecule type" value="Genomic_DNA"/>
</dbReference>
<keyword evidence="2" id="KW-1185">Reference proteome</keyword>
<evidence type="ECO:0000313" key="1">
    <source>
        <dbReference type="EMBL" id="GGJ25157.1"/>
    </source>
</evidence>